<sequence length="263" mass="28418">MNPTLLPALAAALAASPAALAQLPPELADETRDAELAPLHDPRVGAEVRTPAGDLVGRVSRLEFETAARSVVKGYLVDVTDLTGREPFQLYVSDEDAVWTDLAGTPVLQLSMTMNDLEEVPDFSQTRPAAFQFDDRWTGDVAVEEDPLLDSPDAASARVTGEPQTLYGPGELTAQIEWDTGFQADELTRNEWGDMTAFTPQIEPFGVVTEVRSQDGDPARLVVQTLPDYYDLGVLLVFDIADIEAVSQSDSALCIDPAKGREA</sequence>
<accession>A0A4S2H2T8</accession>
<organism evidence="2 3">
    <name type="scientific">Marinicauda algicola</name>
    <dbReference type="NCBI Taxonomy" id="2029849"/>
    <lineage>
        <taxon>Bacteria</taxon>
        <taxon>Pseudomonadati</taxon>
        <taxon>Pseudomonadota</taxon>
        <taxon>Alphaproteobacteria</taxon>
        <taxon>Maricaulales</taxon>
        <taxon>Maricaulaceae</taxon>
        <taxon>Marinicauda</taxon>
    </lineage>
</organism>
<proteinExistence type="predicted"/>
<evidence type="ECO:0000256" key="1">
    <source>
        <dbReference type="SAM" id="SignalP"/>
    </source>
</evidence>
<keyword evidence="3" id="KW-1185">Reference proteome</keyword>
<comment type="caution">
    <text evidence="2">The sequence shown here is derived from an EMBL/GenBank/DDBJ whole genome shotgun (WGS) entry which is preliminary data.</text>
</comment>
<dbReference type="AlphaFoldDB" id="A0A4S2H2T8"/>
<evidence type="ECO:0000313" key="2">
    <source>
        <dbReference type="EMBL" id="TGY89658.1"/>
    </source>
</evidence>
<feature type="signal peptide" evidence="1">
    <location>
        <begin position="1"/>
        <end position="21"/>
    </location>
</feature>
<feature type="chain" id="PRO_5020690675" description="PRC-barrel domain containing protein" evidence="1">
    <location>
        <begin position="22"/>
        <end position="263"/>
    </location>
</feature>
<evidence type="ECO:0000313" key="3">
    <source>
        <dbReference type="Proteomes" id="UP000308054"/>
    </source>
</evidence>
<gene>
    <name evidence="2" type="ORF">E5163_00500</name>
</gene>
<name>A0A4S2H2T8_9PROT</name>
<evidence type="ECO:0008006" key="4">
    <source>
        <dbReference type="Google" id="ProtNLM"/>
    </source>
</evidence>
<reference evidence="2 3" key="1">
    <citation type="journal article" date="2017" name="Int. J. Syst. Evol. Microbiol.">
        <title>Marinicauda algicola sp. nov., isolated from a marine red alga Rhodosorus marinus.</title>
        <authorList>
            <person name="Jeong S.E."/>
            <person name="Jeon S.H."/>
            <person name="Chun B.H."/>
            <person name="Kim D.W."/>
            <person name="Jeon C.O."/>
        </authorList>
    </citation>
    <scope>NUCLEOTIDE SEQUENCE [LARGE SCALE GENOMIC DNA]</scope>
    <source>
        <strain evidence="2 3">JCM 31718</strain>
    </source>
</reference>
<keyword evidence="1" id="KW-0732">Signal</keyword>
<protein>
    <recommendedName>
        <fullName evidence="4">PRC-barrel domain containing protein</fullName>
    </recommendedName>
</protein>
<dbReference type="EMBL" id="SRXW01000001">
    <property type="protein sequence ID" value="TGY89658.1"/>
    <property type="molecule type" value="Genomic_DNA"/>
</dbReference>
<dbReference type="Proteomes" id="UP000308054">
    <property type="component" value="Unassembled WGS sequence"/>
</dbReference>
<dbReference type="RefSeq" id="WP_135994157.1">
    <property type="nucleotide sequence ID" value="NZ_CP071057.1"/>
</dbReference>